<proteinExistence type="predicted"/>
<sequence length="83" mass="10151">MYSHGYSKARMAHCLKITKKEFIWRLDFWEPFEKWQIKRLVRIMKAKAAFFAIYFHSRQERKDVYFKVFGCELKCGGKKHGRN</sequence>
<evidence type="ECO:0000313" key="1">
    <source>
        <dbReference type="EMBL" id="HBJ09033.1"/>
    </source>
</evidence>
<gene>
    <name evidence="1" type="ORF">DDY73_08505</name>
</gene>
<dbReference type="EMBL" id="DNWC01000108">
    <property type="protein sequence ID" value="HBJ09033.1"/>
    <property type="molecule type" value="Genomic_DNA"/>
</dbReference>
<accession>A0A354M3E4</accession>
<organism evidence="1 2">
    <name type="scientific">Coprobacter fastidiosus</name>
    <dbReference type="NCBI Taxonomy" id="1099853"/>
    <lineage>
        <taxon>Bacteria</taxon>
        <taxon>Pseudomonadati</taxon>
        <taxon>Bacteroidota</taxon>
        <taxon>Bacteroidia</taxon>
        <taxon>Bacteroidales</taxon>
        <taxon>Barnesiellaceae</taxon>
        <taxon>Coprobacter</taxon>
    </lineage>
</organism>
<dbReference type="AlphaFoldDB" id="A0A354M3E4"/>
<protein>
    <submittedName>
        <fullName evidence="1">Uncharacterized protein</fullName>
    </submittedName>
</protein>
<reference evidence="1 2" key="1">
    <citation type="journal article" date="2018" name="Nat. Biotechnol.">
        <title>A standardized bacterial taxonomy based on genome phylogeny substantially revises the tree of life.</title>
        <authorList>
            <person name="Parks D.H."/>
            <person name="Chuvochina M."/>
            <person name="Waite D.W."/>
            <person name="Rinke C."/>
            <person name="Skarshewski A."/>
            <person name="Chaumeil P.A."/>
            <person name="Hugenholtz P."/>
        </authorList>
    </citation>
    <scope>NUCLEOTIDE SEQUENCE [LARGE SCALE GENOMIC DNA]</scope>
    <source>
        <strain evidence="1">UBA11482</strain>
    </source>
</reference>
<evidence type="ECO:0000313" key="2">
    <source>
        <dbReference type="Proteomes" id="UP000262954"/>
    </source>
</evidence>
<name>A0A354M3E4_9BACT</name>
<comment type="caution">
    <text evidence="1">The sequence shown here is derived from an EMBL/GenBank/DDBJ whole genome shotgun (WGS) entry which is preliminary data.</text>
</comment>
<dbReference type="Proteomes" id="UP000262954">
    <property type="component" value="Unassembled WGS sequence"/>
</dbReference>